<protein>
    <submittedName>
        <fullName evidence="1">Uncharacterized protein</fullName>
    </submittedName>
</protein>
<evidence type="ECO:0000313" key="1">
    <source>
        <dbReference type="EMBL" id="KAF5191151.1"/>
    </source>
</evidence>
<accession>A0A7J6W1U3</accession>
<name>A0A7J6W1U3_THATH</name>
<keyword evidence="2" id="KW-1185">Reference proteome</keyword>
<dbReference type="AlphaFoldDB" id="A0A7J6W1U3"/>
<sequence>MRLCFGESSKNVEIVDLSTSDSDSDVVILSKPPGYTQENPIPVLSTSVDNLTNQSNPSITAFSSSEEPMEYGSSEEPSLKYGIWIIFFSADFLFYFSSPKSQQER</sequence>
<dbReference type="Proteomes" id="UP000554482">
    <property type="component" value="Unassembled WGS sequence"/>
</dbReference>
<gene>
    <name evidence="1" type="ORF">FRX31_019264</name>
</gene>
<reference evidence="1 2" key="1">
    <citation type="submission" date="2020-06" db="EMBL/GenBank/DDBJ databases">
        <title>Transcriptomic and genomic resources for Thalictrum thalictroides and T. hernandezii: Facilitating candidate gene discovery in an emerging model plant lineage.</title>
        <authorList>
            <person name="Arias T."/>
            <person name="Riano-Pachon D.M."/>
            <person name="Di Stilio V.S."/>
        </authorList>
    </citation>
    <scope>NUCLEOTIDE SEQUENCE [LARGE SCALE GENOMIC DNA]</scope>
    <source>
        <strain evidence="2">cv. WT478/WT964</strain>
        <tissue evidence="1">Leaves</tissue>
    </source>
</reference>
<organism evidence="1 2">
    <name type="scientific">Thalictrum thalictroides</name>
    <name type="common">Rue-anemone</name>
    <name type="synonym">Anemone thalictroides</name>
    <dbReference type="NCBI Taxonomy" id="46969"/>
    <lineage>
        <taxon>Eukaryota</taxon>
        <taxon>Viridiplantae</taxon>
        <taxon>Streptophyta</taxon>
        <taxon>Embryophyta</taxon>
        <taxon>Tracheophyta</taxon>
        <taxon>Spermatophyta</taxon>
        <taxon>Magnoliopsida</taxon>
        <taxon>Ranunculales</taxon>
        <taxon>Ranunculaceae</taxon>
        <taxon>Thalictroideae</taxon>
        <taxon>Thalictrum</taxon>
    </lineage>
</organism>
<comment type="caution">
    <text evidence="1">The sequence shown here is derived from an EMBL/GenBank/DDBJ whole genome shotgun (WGS) entry which is preliminary data.</text>
</comment>
<evidence type="ECO:0000313" key="2">
    <source>
        <dbReference type="Proteomes" id="UP000554482"/>
    </source>
</evidence>
<dbReference type="EMBL" id="JABWDY010023146">
    <property type="protein sequence ID" value="KAF5191151.1"/>
    <property type="molecule type" value="Genomic_DNA"/>
</dbReference>
<proteinExistence type="predicted"/>